<evidence type="ECO:0000313" key="3">
    <source>
        <dbReference type="EMBL" id="CAF9930951.1"/>
    </source>
</evidence>
<feature type="compositionally biased region" description="Polar residues" evidence="1">
    <location>
        <begin position="451"/>
        <end position="488"/>
    </location>
</feature>
<feature type="compositionally biased region" description="Polar residues" evidence="1">
    <location>
        <begin position="563"/>
        <end position="589"/>
    </location>
</feature>
<feature type="region of interest" description="Disordered" evidence="1">
    <location>
        <begin position="390"/>
        <end position="415"/>
    </location>
</feature>
<feature type="region of interest" description="Disordered" evidence="1">
    <location>
        <begin position="702"/>
        <end position="751"/>
    </location>
</feature>
<feature type="compositionally biased region" description="Polar residues" evidence="1">
    <location>
        <begin position="245"/>
        <end position="262"/>
    </location>
</feature>
<feature type="region of interest" description="Disordered" evidence="1">
    <location>
        <begin position="1"/>
        <end position="65"/>
    </location>
</feature>
<proteinExistence type="predicted"/>
<feature type="region of interest" description="Disordered" evidence="1">
    <location>
        <begin position="451"/>
        <end position="637"/>
    </location>
</feature>
<organism evidence="3 4">
    <name type="scientific">Imshaugia aleurites</name>
    <dbReference type="NCBI Taxonomy" id="172621"/>
    <lineage>
        <taxon>Eukaryota</taxon>
        <taxon>Fungi</taxon>
        <taxon>Dikarya</taxon>
        <taxon>Ascomycota</taxon>
        <taxon>Pezizomycotina</taxon>
        <taxon>Lecanoromycetes</taxon>
        <taxon>OSLEUM clade</taxon>
        <taxon>Lecanoromycetidae</taxon>
        <taxon>Lecanorales</taxon>
        <taxon>Lecanorineae</taxon>
        <taxon>Parmeliaceae</taxon>
        <taxon>Imshaugia</taxon>
    </lineage>
</organism>
<feature type="region of interest" description="Disordered" evidence="1">
    <location>
        <begin position="150"/>
        <end position="314"/>
    </location>
</feature>
<feature type="compositionally biased region" description="Low complexity" evidence="1">
    <location>
        <begin position="49"/>
        <end position="65"/>
    </location>
</feature>
<feature type="compositionally biased region" description="Basic and acidic residues" evidence="1">
    <location>
        <begin position="153"/>
        <end position="169"/>
    </location>
</feature>
<keyword evidence="4" id="KW-1185">Reference proteome</keyword>
<accession>A0A8H3G0K3</accession>
<dbReference type="InterPro" id="IPR013087">
    <property type="entry name" value="Znf_C2H2_type"/>
</dbReference>
<feature type="region of interest" description="Disordered" evidence="1">
    <location>
        <begin position="906"/>
        <end position="932"/>
    </location>
</feature>
<feature type="domain" description="C2H2-type" evidence="2">
    <location>
        <begin position="1335"/>
        <end position="1357"/>
    </location>
</feature>
<feature type="compositionally biased region" description="Low complexity" evidence="1">
    <location>
        <begin position="705"/>
        <end position="751"/>
    </location>
</feature>
<feature type="compositionally biased region" description="Low complexity" evidence="1">
    <location>
        <begin position="1374"/>
        <end position="1386"/>
    </location>
</feature>
<evidence type="ECO:0000313" key="4">
    <source>
        <dbReference type="Proteomes" id="UP000664534"/>
    </source>
</evidence>
<feature type="compositionally biased region" description="Polar residues" evidence="1">
    <location>
        <begin position="1"/>
        <end position="28"/>
    </location>
</feature>
<protein>
    <recommendedName>
        <fullName evidence="2">C2H2-type domain-containing protein</fullName>
    </recommendedName>
</protein>
<feature type="compositionally biased region" description="Polar residues" evidence="1">
    <location>
        <begin position="1250"/>
        <end position="1271"/>
    </location>
</feature>
<evidence type="ECO:0000256" key="1">
    <source>
        <dbReference type="SAM" id="MobiDB-lite"/>
    </source>
</evidence>
<dbReference type="EMBL" id="CAJPDT010000059">
    <property type="protein sequence ID" value="CAF9930951.1"/>
    <property type="molecule type" value="Genomic_DNA"/>
</dbReference>
<feature type="region of interest" description="Disordered" evidence="1">
    <location>
        <begin position="1175"/>
        <end position="1280"/>
    </location>
</feature>
<evidence type="ECO:0000259" key="2">
    <source>
        <dbReference type="PROSITE" id="PS00028"/>
    </source>
</evidence>
<sequence length="1429" mass="154757">MSYNGYNQYSPYWQPTSGQNTPQNTGQSFGRPGTAYQPLSAYQNNQQIAKASVSQSGESSSAASYSNQGYGNIAVNGAGNGRPQDSRADYTNISDRASLDGATALGNLAYASSLGRDGPIPQAANYNRQKSNANYGTAASYGVNSASSIQYRTVDERRGSGGSSREDNRSQQATASPSFDYSANNAGYQVPSAGSNTHVQPQYSQPPRSSTEQYRNQYSHPSRPSSGQATQQSHSKLGSHAVPSPNVSKQNTPNQAQVSKNGGSILGKEPTRIHTPQSDKQPLSSQVSKGATQSPQVSQATVNPPTENTTSRKAGVIAAKDLAAKRVNEVHQSPAVDSRRDQASKPTTPMEPQYTTVDPSQVFNHIEYSRRQAAAAAEAAAVKKAAEEPEAARFAATQPKLATPQANGTEPDSAKKDQMELEMKQMIEKMRDYKAQDPSLFTQIWEQVKKSQPPQCAPSRSLQGSATSPIVTNGQLPSPSLIPNQLPSESELPAGDEFPPDFDRGRFPAQRRRRGGSTKVSTKRKSGNPSGSTGPAAENQGSPIPPEIAIPAPKVGQIFPDPGSQSMQQAMKQFHQNSKSPVAKSQQLPESEKQAATHNSTDSPKVTSTRPPSESAPAKSAPPSKPGGTYWPESKKRALAEAAQIALTSTRPNQTKTITTQEIHELLDQNPSYTQMCEILEYRGFVIDRGEFARVLLKAVPDLGSASNSPDAASTTTADATRPNQPNATPTVTAPANHTTATAKATSATPTAGSLGKFVKASSNGSAAQTKTPQPLPYSVPPTAVFRTPNEYVTPYAHVPAPPVAEQISKGNESNGLPRGYRFVEPVYRTPDKPRQHVKATNQGRSNEPAFHPSFSLYHQPESINGQVLDQNEAHPNDVIPYHPSKQEMARKRTFGEIVDLTQTLSEDEEVERHRAKPRNDYESASAPGKSVKDIFNQVTQRQQNSGRNTPKPFKYKYSGRDALLQSNDIVEPMNKRRDALRRSSYNSKTIARDVLLCLGKHPSMTPLNAHLDVLKDRFKAVDYESNLSTFRWDLVDPEGETNAESSDTEDEVAVPAVAAVTHQRTAPVAVMIDGHGGHQRPVPMAVMTDGHGADVAKDNQAPSHTVNSAGKPSKRGPYKKTRIRLGLQPISSATANTPKLQSSQGSPHVPELSKESSTNPADFSRFAYINPDARQTDLTSLGTPESAVKRKGRPPGVKNKQVRPDKGIPKKNKTPAQENPSTAKAKPSDEETKRQKSSAAKISPVRNFSVEQSSTPIPTRPHATTKTPSKPTGLGKSISATTPRQGIAVVIPSRSPSVAIITPQASAKKGKPEKTDDVANSMHYSAPPHTMYRCYWENCPAELHSLETLKKHVRKHRRAVDGVYRCLWAECSDSSNPTSNNNTQSEDGQQRRLKFKTDTEWVEHVESNHLRTKWDVLEGANVNPFDVQ</sequence>
<feature type="compositionally biased region" description="Basic residues" evidence="1">
    <location>
        <begin position="1113"/>
        <end position="1124"/>
    </location>
</feature>
<feature type="region of interest" description="Disordered" evidence="1">
    <location>
        <begin position="1076"/>
        <end position="1163"/>
    </location>
</feature>
<dbReference type="PROSITE" id="PS00028">
    <property type="entry name" value="ZINC_FINGER_C2H2_1"/>
    <property type="match status" value="1"/>
</dbReference>
<feature type="compositionally biased region" description="Basic residues" evidence="1">
    <location>
        <begin position="509"/>
        <end position="526"/>
    </location>
</feature>
<dbReference type="OrthoDB" id="5424797at2759"/>
<feature type="compositionally biased region" description="Low complexity" evidence="1">
    <location>
        <begin position="611"/>
        <end position="622"/>
    </location>
</feature>
<reference evidence="3" key="1">
    <citation type="submission" date="2021-03" db="EMBL/GenBank/DDBJ databases">
        <authorList>
            <person name="Tagirdzhanova G."/>
        </authorList>
    </citation>
    <scope>NUCLEOTIDE SEQUENCE</scope>
</reference>
<comment type="caution">
    <text evidence="3">The sequence shown here is derived from an EMBL/GenBank/DDBJ whole genome shotgun (WGS) entry which is preliminary data.</text>
</comment>
<feature type="compositionally biased region" description="Polar residues" evidence="1">
    <location>
        <begin position="274"/>
        <end position="312"/>
    </location>
</feature>
<dbReference type="Proteomes" id="UP000664534">
    <property type="component" value="Unassembled WGS sequence"/>
</dbReference>
<feature type="region of interest" description="Disordered" evidence="1">
    <location>
        <begin position="329"/>
        <end position="356"/>
    </location>
</feature>
<feature type="compositionally biased region" description="Polar residues" evidence="1">
    <location>
        <begin position="1101"/>
        <end position="1111"/>
    </location>
</feature>
<name>A0A8H3G0K3_9LECA</name>
<feature type="region of interest" description="Disordered" evidence="1">
    <location>
        <begin position="1374"/>
        <end position="1393"/>
    </location>
</feature>
<feature type="compositionally biased region" description="Polar residues" evidence="1">
    <location>
        <begin position="596"/>
        <end position="610"/>
    </location>
</feature>
<feature type="compositionally biased region" description="Polar residues" evidence="1">
    <location>
        <begin position="170"/>
        <end position="236"/>
    </location>
</feature>
<gene>
    <name evidence="3" type="ORF">IMSHALPRED_008324</name>
</gene>
<feature type="compositionally biased region" description="Polar residues" evidence="1">
    <location>
        <begin position="1130"/>
        <end position="1147"/>
    </location>
</feature>